<evidence type="ECO:0000313" key="2">
    <source>
        <dbReference type="EMBL" id="KAD3336904.1"/>
    </source>
</evidence>
<dbReference type="Proteomes" id="UP000326396">
    <property type="component" value="Linkage Group LG6"/>
</dbReference>
<keyword evidence="3" id="KW-1185">Reference proteome</keyword>
<evidence type="ECO:0000313" key="3">
    <source>
        <dbReference type="Proteomes" id="UP000326396"/>
    </source>
</evidence>
<feature type="compositionally biased region" description="Low complexity" evidence="1">
    <location>
        <begin position="16"/>
        <end position="33"/>
    </location>
</feature>
<comment type="caution">
    <text evidence="2">The sequence shown here is derived from an EMBL/GenBank/DDBJ whole genome shotgun (WGS) entry which is preliminary data.</text>
</comment>
<dbReference type="EMBL" id="SZYD01000016">
    <property type="protein sequence ID" value="KAD3336904.1"/>
    <property type="molecule type" value="Genomic_DNA"/>
</dbReference>
<reference evidence="2 3" key="1">
    <citation type="submission" date="2019-05" db="EMBL/GenBank/DDBJ databases">
        <title>Mikania micrantha, genome provides insights into the molecular mechanism of rapid growth.</title>
        <authorList>
            <person name="Liu B."/>
        </authorList>
    </citation>
    <scope>NUCLEOTIDE SEQUENCE [LARGE SCALE GENOMIC DNA]</scope>
    <source>
        <strain evidence="2">NLD-2019</strain>
        <tissue evidence="2">Leaf</tissue>
    </source>
</reference>
<gene>
    <name evidence="2" type="ORF">E3N88_32423</name>
</gene>
<feature type="region of interest" description="Disordered" evidence="1">
    <location>
        <begin position="1"/>
        <end position="38"/>
    </location>
</feature>
<accession>A0A5N6M8G6</accession>
<feature type="region of interest" description="Disordered" evidence="1">
    <location>
        <begin position="56"/>
        <end position="83"/>
    </location>
</feature>
<sequence length="168" mass="18380">MRTSDPTNAPFVTFPSNNSQNKGQHSSGSSQQQFYPAHFMPQGPIPYPYPCFYMPQPTQNQPLTPQHPPALPEAKQTQTNQQTQPQQQSFFTTGVADWSSLPDDLSDFSGQIFTGASSHGVENVFVNLALMAIDSNDHSGSTSSRLGIGIILSKLQQRSAALRLLTKN</sequence>
<protein>
    <submittedName>
        <fullName evidence="2">Uncharacterized protein</fullName>
    </submittedName>
</protein>
<proteinExistence type="predicted"/>
<evidence type="ECO:0000256" key="1">
    <source>
        <dbReference type="SAM" id="MobiDB-lite"/>
    </source>
</evidence>
<organism evidence="2 3">
    <name type="scientific">Mikania micrantha</name>
    <name type="common">bitter vine</name>
    <dbReference type="NCBI Taxonomy" id="192012"/>
    <lineage>
        <taxon>Eukaryota</taxon>
        <taxon>Viridiplantae</taxon>
        <taxon>Streptophyta</taxon>
        <taxon>Embryophyta</taxon>
        <taxon>Tracheophyta</taxon>
        <taxon>Spermatophyta</taxon>
        <taxon>Magnoliopsida</taxon>
        <taxon>eudicotyledons</taxon>
        <taxon>Gunneridae</taxon>
        <taxon>Pentapetalae</taxon>
        <taxon>asterids</taxon>
        <taxon>campanulids</taxon>
        <taxon>Asterales</taxon>
        <taxon>Asteraceae</taxon>
        <taxon>Asteroideae</taxon>
        <taxon>Heliantheae alliance</taxon>
        <taxon>Eupatorieae</taxon>
        <taxon>Mikania</taxon>
    </lineage>
</organism>
<name>A0A5N6M8G6_9ASTR</name>
<dbReference type="AlphaFoldDB" id="A0A5N6M8G6"/>